<dbReference type="SMART" id="SM00849">
    <property type="entry name" value="Lactamase_B"/>
    <property type="match status" value="1"/>
</dbReference>
<dbReference type="Proteomes" id="UP000017700">
    <property type="component" value="Chromosome"/>
</dbReference>
<gene>
    <name evidence="6" type="ORF">CWC46_20500</name>
    <name evidence="7" type="ORF">Ser39006_020495</name>
</gene>
<keyword evidence="3 7" id="KW-0378">Hydrolase</keyword>
<accession>A0A2I5TBK2</accession>
<dbReference type="OrthoDB" id="5443440at2"/>
<keyword evidence="2" id="KW-0479">Metal-binding</keyword>
<keyword evidence="8" id="KW-1185">Reference proteome</keyword>
<dbReference type="GO" id="GO:0046872">
    <property type="term" value="F:metal ion binding"/>
    <property type="evidence" value="ECO:0007669"/>
    <property type="project" value="UniProtKB-KW"/>
</dbReference>
<dbReference type="PANTHER" id="PTHR42978:SF6">
    <property type="entry name" value="QUORUM-QUENCHING LACTONASE YTNP-RELATED"/>
    <property type="match status" value="1"/>
</dbReference>
<feature type="domain" description="Metallo-beta-lactamase" evidence="5">
    <location>
        <begin position="55"/>
        <end position="257"/>
    </location>
</feature>
<evidence type="ECO:0000256" key="3">
    <source>
        <dbReference type="ARBA" id="ARBA00022801"/>
    </source>
</evidence>
<dbReference type="EMBL" id="CP025084">
    <property type="protein sequence ID" value="AUH06282.1"/>
    <property type="molecule type" value="Genomic_DNA"/>
</dbReference>
<dbReference type="AlphaFoldDB" id="A0A2I5TBK2"/>
<evidence type="ECO:0000256" key="2">
    <source>
        <dbReference type="ARBA" id="ARBA00022723"/>
    </source>
</evidence>
<dbReference type="Gene3D" id="3.60.15.10">
    <property type="entry name" value="Ribonuclease Z/Hydroxyacylglutathione hydrolase-like"/>
    <property type="match status" value="1"/>
</dbReference>
<dbReference type="STRING" id="104623.Ser39006_01408"/>
<reference evidence="7" key="4">
    <citation type="submission" date="2017-11" db="EMBL/GenBank/DDBJ databases">
        <title>Complete genome sequence of Serratia sp. ATCC 39006.</title>
        <authorList>
            <person name="Hampton H.G."/>
            <person name="Jackson S.A."/>
            <person name="Jauregui R."/>
            <person name="Poulter G.T.M."/>
            <person name="Salmond G.P.C."/>
            <person name="Fineran P.C."/>
        </authorList>
    </citation>
    <scope>NUCLEOTIDE SEQUENCE</scope>
    <source>
        <strain evidence="7">ATCC 39006</strain>
    </source>
</reference>
<keyword evidence="4" id="KW-0862">Zinc</keyword>
<dbReference type="SUPFAM" id="SSF56281">
    <property type="entry name" value="Metallo-hydrolase/oxidoreductase"/>
    <property type="match status" value="1"/>
</dbReference>
<dbReference type="InterPro" id="IPR051013">
    <property type="entry name" value="MBL_superfamily_lactonases"/>
</dbReference>
<evidence type="ECO:0000313" key="6">
    <source>
        <dbReference type="EMBL" id="AUH01960.1"/>
    </source>
</evidence>
<sequence>MSNFPLVTKSIGNFSVMAISDGDMTIDLNMLSGIESDKAEHIQRSASIAVPGNIHINCYLVRGMGRIILIDSGTGGLNQKGGRLVNNLLAAGVNPQDIDTVLLTHGHPDHIGGLIDSDGNSVFTDAKLCIHPREAAYWLDDDNLCGASERAKGNFSLARRVLDVYRQNLHLLDEDDVVPGLRAILLPGHTPGHTGYRIDSGGESLLIWGDIVHFPYIQVLHPDVTIAFDYDPGQAVKTRKMILESAAREKLLVAGMHFGEAAFAHIDAFQDGYCIEYVPATSI</sequence>
<name>A0A2I5TBK2_SERS3</name>
<comment type="similarity">
    <text evidence="1">Belongs to the metallo-beta-lactamase superfamily.</text>
</comment>
<evidence type="ECO:0000256" key="4">
    <source>
        <dbReference type="ARBA" id="ARBA00022833"/>
    </source>
</evidence>
<dbReference type="InterPro" id="IPR001279">
    <property type="entry name" value="Metallo-B-lactamas"/>
</dbReference>
<dbReference type="RefSeq" id="WP_021014678.1">
    <property type="nucleotide sequence ID" value="NZ_CP025084.1"/>
</dbReference>
<reference evidence="7" key="2">
    <citation type="submission" date="2013-09" db="EMBL/GenBank/DDBJ databases">
        <authorList>
            <person name="Wang G."/>
            <person name="Yang Y."/>
            <person name="Su Y."/>
        </authorList>
    </citation>
    <scope>NUCLEOTIDE SEQUENCE</scope>
    <source>
        <strain evidence="7">ATCC 39006</strain>
    </source>
</reference>
<evidence type="ECO:0000313" key="9">
    <source>
        <dbReference type="Proteomes" id="UP000233778"/>
    </source>
</evidence>
<evidence type="ECO:0000256" key="1">
    <source>
        <dbReference type="ARBA" id="ARBA00007749"/>
    </source>
</evidence>
<dbReference type="InterPro" id="IPR036866">
    <property type="entry name" value="RibonucZ/Hydroxyglut_hydro"/>
</dbReference>
<organism evidence="7 8">
    <name type="scientific">Serratia sp. (strain ATCC 39006)</name>
    <name type="common">Prodigiosinella confusarubida</name>
    <dbReference type="NCBI Taxonomy" id="104623"/>
    <lineage>
        <taxon>Bacteria</taxon>
        <taxon>Pseudomonadati</taxon>
        <taxon>Pseudomonadota</taxon>
        <taxon>Gammaproteobacteria</taxon>
        <taxon>Enterobacterales</taxon>
        <taxon>Pectobacteriaceae</taxon>
        <taxon>Prodigiosinella</taxon>
    </lineage>
</organism>
<evidence type="ECO:0000313" key="7">
    <source>
        <dbReference type="EMBL" id="AUH06282.1"/>
    </source>
</evidence>
<reference evidence="7 8" key="1">
    <citation type="journal article" date="2013" name="Genome Announc.">
        <title>Draft genome sequence of Serratia sp. strain ATCC 39006, a model bacterium for analysis of the biosynthesis and regulation of prodigiosin, a carbapenem, and gas vesicles.</title>
        <authorList>
            <person name="Fineran P.C."/>
            <person name="Iglesias Cans M.C."/>
            <person name="Ramsay J.P."/>
            <person name="Wilf N.M."/>
            <person name="Cossyleon D."/>
            <person name="McNeil M.B."/>
            <person name="Williamson N.R."/>
            <person name="Monson R.E."/>
            <person name="Becher S.A."/>
            <person name="Stanton J.A."/>
            <person name="Brugger K."/>
            <person name="Brown S.D."/>
            <person name="Salmond G.P."/>
        </authorList>
    </citation>
    <scope>NUCLEOTIDE SEQUENCE [LARGE SCALE GENOMIC DNA]</scope>
    <source>
        <strain evidence="7">ATCC 39006</strain>
        <strain evidence="8">ATCC 39006 / SC 11482</strain>
    </source>
</reference>
<dbReference type="KEGG" id="serq:CWC46_20500"/>
<dbReference type="KEGG" id="sera:Ser39006_020495"/>
<evidence type="ECO:0000313" key="8">
    <source>
        <dbReference type="Proteomes" id="UP000017700"/>
    </source>
</evidence>
<dbReference type="PANTHER" id="PTHR42978">
    <property type="entry name" value="QUORUM-QUENCHING LACTONASE YTNP-RELATED-RELATED"/>
    <property type="match status" value="1"/>
</dbReference>
<protein>
    <submittedName>
        <fullName evidence="7">MBL fold metallo-hydrolase</fullName>
    </submittedName>
</protein>
<dbReference type="GO" id="GO:0016787">
    <property type="term" value="F:hydrolase activity"/>
    <property type="evidence" value="ECO:0007669"/>
    <property type="project" value="UniProtKB-KW"/>
</dbReference>
<dbReference type="Proteomes" id="UP000233778">
    <property type="component" value="Chromosome"/>
</dbReference>
<dbReference type="Pfam" id="PF00753">
    <property type="entry name" value="Lactamase_B"/>
    <property type="match status" value="1"/>
</dbReference>
<proteinExistence type="inferred from homology"/>
<evidence type="ECO:0000259" key="5">
    <source>
        <dbReference type="SMART" id="SM00849"/>
    </source>
</evidence>
<dbReference type="CDD" id="cd07720">
    <property type="entry name" value="OPHC2-like_MBL-fold"/>
    <property type="match status" value="1"/>
</dbReference>
<dbReference type="EMBL" id="CP025085">
    <property type="protein sequence ID" value="AUH01960.1"/>
    <property type="molecule type" value="Genomic_DNA"/>
</dbReference>
<reference evidence="6 9" key="3">
    <citation type="submission" date="2017-11" db="EMBL/GenBank/DDBJ databases">
        <title>Complete genome sequence of Serratia sp. ATCC 39006 LacA.</title>
        <authorList>
            <person name="Hampton H.G."/>
            <person name="Jackson S.A."/>
            <person name="Jauregui R."/>
            <person name="Poulter G.T.M."/>
            <person name="Salmond G.P.C."/>
            <person name="Fineran P.C."/>
        </authorList>
    </citation>
    <scope>NUCLEOTIDE SEQUENCE [LARGE SCALE GENOMIC DNA]</scope>
    <source>
        <strain evidence="6 9">ATCC 39006</strain>
    </source>
</reference>